<dbReference type="Proteomes" id="UP001155241">
    <property type="component" value="Unassembled WGS sequence"/>
</dbReference>
<name>A0A9X2FFG1_9BACT</name>
<sequence>MRSLELPRIRIAGLLVITFWIALYAMVVRYWGILSVPIVYMLAPTILAAGSGLFEWPQSFRPLKFIRGALVFVWGISMAFPIWVTLLAGAGPGISVFCCHAAITLLVWGPQYFLVTNFYK</sequence>
<keyword evidence="1" id="KW-0812">Transmembrane</keyword>
<feature type="transmembrane region" description="Helical" evidence="1">
    <location>
        <begin position="94"/>
        <end position="115"/>
    </location>
</feature>
<evidence type="ECO:0000313" key="2">
    <source>
        <dbReference type="EMBL" id="MCO6048140.1"/>
    </source>
</evidence>
<feature type="transmembrane region" description="Helical" evidence="1">
    <location>
        <begin position="68"/>
        <end position="88"/>
    </location>
</feature>
<dbReference type="EMBL" id="JAMXLR010000095">
    <property type="protein sequence ID" value="MCO6048140.1"/>
    <property type="molecule type" value="Genomic_DNA"/>
</dbReference>
<evidence type="ECO:0000256" key="1">
    <source>
        <dbReference type="SAM" id="Phobius"/>
    </source>
</evidence>
<dbReference type="AlphaFoldDB" id="A0A9X2FFG1"/>
<evidence type="ECO:0000313" key="3">
    <source>
        <dbReference type="Proteomes" id="UP001155241"/>
    </source>
</evidence>
<keyword evidence="1" id="KW-0472">Membrane</keyword>
<proteinExistence type="predicted"/>
<organism evidence="2 3">
    <name type="scientific">Aeoliella straminimaris</name>
    <dbReference type="NCBI Taxonomy" id="2954799"/>
    <lineage>
        <taxon>Bacteria</taxon>
        <taxon>Pseudomonadati</taxon>
        <taxon>Planctomycetota</taxon>
        <taxon>Planctomycetia</taxon>
        <taxon>Pirellulales</taxon>
        <taxon>Lacipirellulaceae</taxon>
        <taxon>Aeoliella</taxon>
    </lineage>
</organism>
<accession>A0A9X2FFG1</accession>
<keyword evidence="1" id="KW-1133">Transmembrane helix</keyword>
<gene>
    <name evidence="2" type="ORF">NG895_29955</name>
</gene>
<protein>
    <submittedName>
        <fullName evidence="2">Uncharacterized protein</fullName>
    </submittedName>
</protein>
<comment type="caution">
    <text evidence="2">The sequence shown here is derived from an EMBL/GenBank/DDBJ whole genome shotgun (WGS) entry which is preliminary data.</text>
</comment>
<keyword evidence="3" id="KW-1185">Reference proteome</keyword>
<feature type="transmembrane region" description="Helical" evidence="1">
    <location>
        <begin position="12"/>
        <end position="32"/>
    </location>
</feature>
<dbReference type="RefSeq" id="WP_252856253.1">
    <property type="nucleotide sequence ID" value="NZ_JAMXLR010000095.1"/>
</dbReference>
<reference evidence="2" key="1">
    <citation type="submission" date="2022-06" db="EMBL/GenBank/DDBJ databases">
        <title>Aeoliella straminimaris, a novel planctomycete from sediments.</title>
        <authorList>
            <person name="Vitorino I.R."/>
            <person name="Lage O.M."/>
        </authorList>
    </citation>
    <scope>NUCLEOTIDE SEQUENCE</scope>
    <source>
        <strain evidence="2">ICT_H6.2</strain>
    </source>
</reference>
<feature type="transmembrane region" description="Helical" evidence="1">
    <location>
        <begin position="38"/>
        <end position="56"/>
    </location>
</feature>